<feature type="compositionally biased region" description="Low complexity" evidence="1">
    <location>
        <begin position="165"/>
        <end position="177"/>
    </location>
</feature>
<keyword evidence="3" id="KW-1185">Reference proteome</keyword>
<comment type="caution">
    <text evidence="2">The sequence shown here is derived from an EMBL/GenBank/DDBJ whole genome shotgun (WGS) entry which is preliminary data.</text>
</comment>
<sequence length="331" mass="36269">MSRPQISGYEPYRHPLSIPSVRTFDPKARIKRAPWQFFNDFTGSTSGFTIRKTKHSKIFSSTGMSECHNLDSFECPSILPNVKISDQSARNQSTRIITLRSGGRRAVEPIHSLERTRIASAAAPADSRKGSTNLNARRPILSNVSFFFSRYYIPDGPRASRHQVSSFSSHLGGSPSLSRHDHREPRSSAPSFSPRDLSHARGKQLDGVEKPTLRGNGELPAACILPTASGSSTYLAESSLRTRRRRATSNPRPLFVAAIPYVRSGRVAEPERRVRAVGGTNIRRMDAATKPPNDGDRADHPMVETTVAGGTISHGLVDRVLDSGDADCSPQ</sequence>
<accession>A0A4S2L1X9</accession>
<gene>
    <name evidence="2" type="ORF">DBV15_08144</name>
</gene>
<protein>
    <submittedName>
        <fullName evidence="2">Uncharacterized protein</fullName>
    </submittedName>
</protein>
<evidence type="ECO:0000256" key="1">
    <source>
        <dbReference type="SAM" id="MobiDB-lite"/>
    </source>
</evidence>
<evidence type="ECO:0000313" key="2">
    <source>
        <dbReference type="EMBL" id="TGZ56705.1"/>
    </source>
</evidence>
<name>A0A4S2L1X9_9HYME</name>
<dbReference type="Proteomes" id="UP000310200">
    <property type="component" value="Unassembled WGS sequence"/>
</dbReference>
<proteinExistence type="predicted"/>
<dbReference type="EMBL" id="QBLH01000280">
    <property type="protein sequence ID" value="TGZ56705.1"/>
    <property type="molecule type" value="Genomic_DNA"/>
</dbReference>
<dbReference type="AlphaFoldDB" id="A0A4S2L1X9"/>
<feature type="compositionally biased region" description="Basic and acidic residues" evidence="1">
    <location>
        <begin position="196"/>
        <end position="212"/>
    </location>
</feature>
<reference evidence="2 3" key="1">
    <citation type="journal article" date="2019" name="Philos. Trans. R. Soc. Lond., B, Biol. Sci.">
        <title>Ant behaviour and brain gene expression of defending hosts depend on the ecological success of the intruding social parasite.</title>
        <authorList>
            <person name="Kaur R."/>
            <person name="Stoldt M."/>
            <person name="Jongepier E."/>
            <person name="Feldmeyer B."/>
            <person name="Menzel F."/>
            <person name="Bornberg-Bauer E."/>
            <person name="Foitzik S."/>
        </authorList>
    </citation>
    <scope>NUCLEOTIDE SEQUENCE [LARGE SCALE GENOMIC DNA]</scope>
    <source>
        <tissue evidence="2">Whole body</tissue>
    </source>
</reference>
<feature type="region of interest" description="Disordered" evidence="1">
    <location>
        <begin position="162"/>
        <end position="217"/>
    </location>
</feature>
<organism evidence="2 3">
    <name type="scientific">Temnothorax longispinosus</name>
    <dbReference type="NCBI Taxonomy" id="300112"/>
    <lineage>
        <taxon>Eukaryota</taxon>
        <taxon>Metazoa</taxon>
        <taxon>Ecdysozoa</taxon>
        <taxon>Arthropoda</taxon>
        <taxon>Hexapoda</taxon>
        <taxon>Insecta</taxon>
        <taxon>Pterygota</taxon>
        <taxon>Neoptera</taxon>
        <taxon>Endopterygota</taxon>
        <taxon>Hymenoptera</taxon>
        <taxon>Apocrita</taxon>
        <taxon>Aculeata</taxon>
        <taxon>Formicoidea</taxon>
        <taxon>Formicidae</taxon>
        <taxon>Myrmicinae</taxon>
        <taxon>Temnothorax</taxon>
    </lineage>
</organism>
<evidence type="ECO:0000313" key="3">
    <source>
        <dbReference type="Proteomes" id="UP000310200"/>
    </source>
</evidence>